<dbReference type="STRING" id="226505.SAMN05444394_3160"/>
<dbReference type="SUPFAM" id="SSF49452">
    <property type="entry name" value="Starch-binding domain-like"/>
    <property type="match status" value="1"/>
</dbReference>
<dbReference type="GO" id="GO:0030246">
    <property type="term" value="F:carbohydrate binding"/>
    <property type="evidence" value="ECO:0007669"/>
    <property type="project" value="InterPro"/>
</dbReference>
<proteinExistence type="predicted"/>
<organism evidence="2 3">
    <name type="scientific">Algoriphagus halophilus</name>
    <dbReference type="NCBI Taxonomy" id="226505"/>
    <lineage>
        <taxon>Bacteria</taxon>
        <taxon>Pseudomonadati</taxon>
        <taxon>Bacteroidota</taxon>
        <taxon>Cytophagia</taxon>
        <taxon>Cytophagales</taxon>
        <taxon>Cyclobacteriaceae</taxon>
        <taxon>Algoriphagus</taxon>
    </lineage>
</organism>
<dbReference type="Gene3D" id="2.60.40.1120">
    <property type="entry name" value="Carboxypeptidase-like, regulatory domain"/>
    <property type="match status" value="1"/>
</dbReference>
<dbReference type="Pfam" id="PF14321">
    <property type="entry name" value="DUF4382"/>
    <property type="match status" value="1"/>
</dbReference>
<evidence type="ECO:0000313" key="2">
    <source>
        <dbReference type="EMBL" id="SIO05599.1"/>
    </source>
</evidence>
<feature type="domain" description="DUF4382" evidence="1">
    <location>
        <begin position="28"/>
        <end position="163"/>
    </location>
</feature>
<evidence type="ECO:0000313" key="3">
    <source>
        <dbReference type="Proteomes" id="UP000185221"/>
    </source>
</evidence>
<dbReference type="InterPro" id="IPR013784">
    <property type="entry name" value="Carb-bd-like_fold"/>
</dbReference>
<reference evidence="3" key="1">
    <citation type="submission" date="2016-11" db="EMBL/GenBank/DDBJ databases">
        <authorList>
            <person name="Varghese N."/>
            <person name="Submissions S."/>
        </authorList>
    </citation>
    <scope>NUCLEOTIDE SEQUENCE [LARGE SCALE GENOMIC DNA]</scope>
    <source>
        <strain evidence="3">DSM 15292</strain>
    </source>
</reference>
<accession>A0A1N6GDE9</accession>
<dbReference type="InterPro" id="IPR025491">
    <property type="entry name" value="DUF4382"/>
</dbReference>
<keyword evidence="3" id="KW-1185">Reference proteome</keyword>
<evidence type="ECO:0000259" key="1">
    <source>
        <dbReference type="Pfam" id="PF14321"/>
    </source>
</evidence>
<dbReference type="Proteomes" id="UP000185221">
    <property type="component" value="Unassembled WGS sequence"/>
</dbReference>
<dbReference type="AlphaFoldDB" id="A0A1N6GDE9"/>
<protein>
    <recommendedName>
        <fullName evidence="1">DUF4382 domain-containing protein</fullName>
    </recommendedName>
</protein>
<dbReference type="EMBL" id="FSRC01000002">
    <property type="protein sequence ID" value="SIO05599.1"/>
    <property type="molecule type" value="Genomic_DNA"/>
</dbReference>
<gene>
    <name evidence="2" type="ORF">SAMN05444394_3160</name>
</gene>
<name>A0A1N6GDE9_9BACT</name>
<sequence>MKSSVFNFLIVLIILCFWGCSEFDSNPKGLLNLILIDAPAQWDSVFVEVQGVDVELIKSGREDGMIETFFLPYAPGDKKIEVSSLVGGEALLLGRDELPNGKVLGLTMRLGDEYFLYLDEKRYSMSLAESASNEVPIEIELDIEQGFSYDIVLDFDLEKSIKVIGEAPLSLELNPIIKAYKGAGTGEITGVVSPTALQPAVYAILDGDSISTHTNSSGTYNFRLPEGTYSLYFDPKNESFADTVIHNVEVVARETNSLDLVTLKLKP</sequence>